<dbReference type="EMBL" id="CH963857">
    <property type="protein sequence ID" value="KRF98346.1"/>
    <property type="molecule type" value="Genomic_DNA"/>
</dbReference>
<dbReference type="CDD" id="cd00037">
    <property type="entry name" value="CLECT"/>
    <property type="match status" value="1"/>
</dbReference>
<proteinExistence type="predicted"/>
<dbReference type="PROSITE" id="PS50041">
    <property type="entry name" value="C_TYPE_LECTIN_2"/>
    <property type="match status" value="1"/>
</dbReference>
<feature type="domain" description="C-type lectin" evidence="2">
    <location>
        <begin position="161"/>
        <end position="257"/>
    </location>
</feature>
<dbReference type="OrthoDB" id="7950296at2759"/>
<dbReference type="InterPro" id="IPR016187">
    <property type="entry name" value="CTDL_fold"/>
</dbReference>
<dbReference type="Proteomes" id="UP000007798">
    <property type="component" value="Unassembled WGS sequence"/>
</dbReference>
<evidence type="ECO:0000256" key="1">
    <source>
        <dbReference type="SAM" id="MobiDB-lite"/>
    </source>
</evidence>
<evidence type="ECO:0000313" key="3">
    <source>
        <dbReference type="EMBL" id="KRF98346.1"/>
    </source>
</evidence>
<dbReference type="InParanoid" id="A0A0Q9WQA0"/>
<sequence length="270" mass="31294">MAKTRSTEETLKEQRNLKDECQNELKSTKSLQSQLVDRSSLENLQYQLQQEEEKVKTCRASLRETDQTLGKEKRLKEECQNGKNQLSQELESTKSLQSQLVDRSSLENVESKLKNMEKQLKQEEGNVESCRASAKTTEGSLAQQQSLTQQCQNERRKFRKIGQKYYHIENSEGNTWFGALQRCAEWGGHLVSFQNEHEWNSVRAALKIYGSYWIDINDLNREGTFVSATSGNSPSFVRWYRGEPNNGFAAHWKPPEWYQFLALCTFCQKA</sequence>
<dbReference type="SUPFAM" id="SSF56436">
    <property type="entry name" value="C-type lectin-like"/>
    <property type="match status" value="1"/>
</dbReference>
<organism evidence="3 4">
    <name type="scientific">Drosophila willistoni</name>
    <name type="common">Fruit fly</name>
    <dbReference type="NCBI Taxonomy" id="7260"/>
    <lineage>
        <taxon>Eukaryota</taxon>
        <taxon>Metazoa</taxon>
        <taxon>Ecdysozoa</taxon>
        <taxon>Arthropoda</taxon>
        <taxon>Hexapoda</taxon>
        <taxon>Insecta</taxon>
        <taxon>Pterygota</taxon>
        <taxon>Neoptera</taxon>
        <taxon>Endopterygota</taxon>
        <taxon>Diptera</taxon>
        <taxon>Brachycera</taxon>
        <taxon>Muscomorpha</taxon>
        <taxon>Ephydroidea</taxon>
        <taxon>Drosophilidae</taxon>
        <taxon>Drosophila</taxon>
        <taxon>Sophophora</taxon>
    </lineage>
</organism>
<dbReference type="Pfam" id="PF00059">
    <property type="entry name" value="Lectin_C"/>
    <property type="match status" value="1"/>
</dbReference>
<evidence type="ECO:0000259" key="2">
    <source>
        <dbReference type="PROSITE" id="PS50041"/>
    </source>
</evidence>
<evidence type="ECO:0000313" key="4">
    <source>
        <dbReference type="Proteomes" id="UP000007798"/>
    </source>
</evidence>
<dbReference type="AlphaFoldDB" id="A0A0Q9WQA0"/>
<keyword evidence="4" id="KW-1185">Reference proteome</keyword>
<dbReference type="InterPro" id="IPR001304">
    <property type="entry name" value="C-type_lectin-like"/>
</dbReference>
<dbReference type="SMR" id="A0A0Q9WQA0"/>
<gene>
    <name evidence="3" type="primary">Dwil\GK27434</name>
    <name evidence="3" type="ORF">Dwil_GK27434</name>
</gene>
<protein>
    <recommendedName>
        <fullName evidence="2">C-type lectin domain-containing protein</fullName>
    </recommendedName>
</protein>
<name>A0A0Q9WQA0_DROWI</name>
<accession>A0A0Q9WQA0</accession>
<dbReference type="Gene3D" id="3.10.100.10">
    <property type="entry name" value="Mannose-Binding Protein A, subunit A"/>
    <property type="match status" value="1"/>
</dbReference>
<dbReference type="InterPro" id="IPR016186">
    <property type="entry name" value="C-type_lectin-like/link_sf"/>
</dbReference>
<dbReference type="SMART" id="SM00034">
    <property type="entry name" value="CLECT"/>
    <property type="match status" value="1"/>
</dbReference>
<reference evidence="3 4" key="1">
    <citation type="journal article" date="2007" name="Nature">
        <title>Evolution of genes and genomes on the Drosophila phylogeny.</title>
        <authorList>
            <consortium name="Drosophila 12 Genomes Consortium"/>
            <person name="Clark A.G."/>
            <person name="Eisen M.B."/>
            <person name="Smith D.R."/>
            <person name="Bergman C.M."/>
            <person name="Oliver B."/>
            <person name="Markow T.A."/>
            <person name="Kaufman T.C."/>
            <person name="Kellis M."/>
            <person name="Gelbart W."/>
            <person name="Iyer V.N."/>
            <person name="Pollard D.A."/>
            <person name="Sackton T.B."/>
            <person name="Larracuente A.M."/>
            <person name="Singh N.D."/>
            <person name="Abad J.P."/>
            <person name="Abt D.N."/>
            <person name="Adryan B."/>
            <person name="Aguade M."/>
            <person name="Akashi H."/>
            <person name="Anderson W.W."/>
            <person name="Aquadro C.F."/>
            <person name="Ardell D.H."/>
            <person name="Arguello R."/>
            <person name="Artieri C.G."/>
            <person name="Barbash D.A."/>
            <person name="Barker D."/>
            <person name="Barsanti P."/>
            <person name="Batterham P."/>
            <person name="Batzoglou S."/>
            <person name="Begun D."/>
            <person name="Bhutkar A."/>
            <person name="Blanco E."/>
            <person name="Bosak S.A."/>
            <person name="Bradley R.K."/>
            <person name="Brand A.D."/>
            <person name="Brent M.R."/>
            <person name="Brooks A.N."/>
            <person name="Brown R.H."/>
            <person name="Butlin R.K."/>
            <person name="Caggese C."/>
            <person name="Calvi B.R."/>
            <person name="Bernardo de Carvalho A."/>
            <person name="Caspi A."/>
            <person name="Castrezana S."/>
            <person name="Celniker S.E."/>
            <person name="Chang J.L."/>
            <person name="Chapple C."/>
            <person name="Chatterji S."/>
            <person name="Chinwalla A."/>
            <person name="Civetta A."/>
            <person name="Clifton S.W."/>
            <person name="Comeron J.M."/>
            <person name="Costello J.C."/>
            <person name="Coyne J.A."/>
            <person name="Daub J."/>
            <person name="David R.G."/>
            <person name="Delcher A.L."/>
            <person name="Delehaunty K."/>
            <person name="Do C.B."/>
            <person name="Ebling H."/>
            <person name="Edwards K."/>
            <person name="Eickbush T."/>
            <person name="Evans J.D."/>
            <person name="Filipski A."/>
            <person name="Findeiss S."/>
            <person name="Freyhult E."/>
            <person name="Fulton L."/>
            <person name="Fulton R."/>
            <person name="Garcia A.C."/>
            <person name="Gardiner A."/>
            <person name="Garfield D.A."/>
            <person name="Garvin B.E."/>
            <person name="Gibson G."/>
            <person name="Gilbert D."/>
            <person name="Gnerre S."/>
            <person name="Godfrey J."/>
            <person name="Good R."/>
            <person name="Gotea V."/>
            <person name="Gravely B."/>
            <person name="Greenberg A.J."/>
            <person name="Griffiths-Jones S."/>
            <person name="Gross S."/>
            <person name="Guigo R."/>
            <person name="Gustafson E.A."/>
            <person name="Haerty W."/>
            <person name="Hahn M.W."/>
            <person name="Halligan D.L."/>
            <person name="Halpern A.L."/>
            <person name="Halter G.M."/>
            <person name="Han M.V."/>
            <person name="Heger A."/>
            <person name="Hillier L."/>
            <person name="Hinrichs A.S."/>
            <person name="Holmes I."/>
            <person name="Hoskins R.A."/>
            <person name="Hubisz M.J."/>
            <person name="Hultmark D."/>
            <person name="Huntley M.A."/>
            <person name="Jaffe D.B."/>
            <person name="Jagadeeshan S."/>
            <person name="Jeck W.R."/>
            <person name="Johnson J."/>
            <person name="Jones C.D."/>
            <person name="Jordan W.C."/>
            <person name="Karpen G.H."/>
            <person name="Kataoka E."/>
            <person name="Keightley P.D."/>
            <person name="Kheradpour P."/>
            <person name="Kirkness E.F."/>
            <person name="Koerich L.B."/>
            <person name="Kristiansen K."/>
            <person name="Kudrna D."/>
            <person name="Kulathinal R.J."/>
            <person name="Kumar S."/>
            <person name="Kwok R."/>
            <person name="Lander E."/>
            <person name="Langley C.H."/>
            <person name="Lapoint R."/>
            <person name="Lazzaro B.P."/>
            <person name="Lee S.J."/>
            <person name="Levesque L."/>
            <person name="Li R."/>
            <person name="Lin C.F."/>
            <person name="Lin M.F."/>
            <person name="Lindblad-Toh K."/>
            <person name="Llopart A."/>
            <person name="Long M."/>
            <person name="Low L."/>
            <person name="Lozovsky E."/>
            <person name="Lu J."/>
            <person name="Luo M."/>
            <person name="Machado C.A."/>
            <person name="Makalowski W."/>
            <person name="Marzo M."/>
            <person name="Matsuda M."/>
            <person name="Matzkin L."/>
            <person name="McAllister B."/>
            <person name="McBride C.S."/>
            <person name="McKernan B."/>
            <person name="McKernan K."/>
            <person name="Mendez-Lago M."/>
            <person name="Minx P."/>
            <person name="Mollenhauer M.U."/>
            <person name="Montooth K."/>
            <person name="Mount S.M."/>
            <person name="Mu X."/>
            <person name="Myers E."/>
            <person name="Negre B."/>
            <person name="Newfeld S."/>
            <person name="Nielsen R."/>
            <person name="Noor M.A."/>
            <person name="O'Grady P."/>
            <person name="Pachter L."/>
            <person name="Papaceit M."/>
            <person name="Parisi M.J."/>
            <person name="Parisi M."/>
            <person name="Parts L."/>
            <person name="Pedersen J.S."/>
            <person name="Pesole G."/>
            <person name="Phillippy A.M."/>
            <person name="Ponting C.P."/>
            <person name="Pop M."/>
            <person name="Porcelli D."/>
            <person name="Powell J.R."/>
            <person name="Prohaska S."/>
            <person name="Pruitt K."/>
            <person name="Puig M."/>
            <person name="Quesneville H."/>
            <person name="Ram K.R."/>
            <person name="Rand D."/>
            <person name="Rasmussen M.D."/>
            <person name="Reed L.K."/>
            <person name="Reenan R."/>
            <person name="Reily A."/>
            <person name="Remington K.A."/>
            <person name="Rieger T.T."/>
            <person name="Ritchie M.G."/>
            <person name="Robin C."/>
            <person name="Rogers Y.H."/>
            <person name="Rohde C."/>
            <person name="Rozas J."/>
            <person name="Rubenfield M.J."/>
            <person name="Ruiz A."/>
            <person name="Russo S."/>
            <person name="Salzberg S.L."/>
            <person name="Sanchez-Gracia A."/>
            <person name="Saranga D.J."/>
            <person name="Sato H."/>
            <person name="Schaeffer S.W."/>
            <person name="Schatz M.C."/>
            <person name="Schlenke T."/>
            <person name="Schwartz R."/>
            <person name="Segarra C."/>
            <person name="Singh R.S."/>
            <person name="Sirot L."/>
            <person name="Sirota M."/>
            <person name="Sisneros N.B."/>
            <person name="Smith C.D."/>
            <person name="Smith T.F."/>
            <person name="Spieth J."/>
            <person name="Stage D.E."/>
            <person name="Stark A."/>
            <person name="Stephan W."/>
            <person name="Strausberg R.L."/>
            <person name="Strempel S."/>
            <person name="Sturgill D."/>
            <person name="Sutton G."/>
            <person name="Sutton G.G."/>
            <person name="Tao W."/>
            <person name="Teichmann S."/>
            <person name="Tobari Y.N."/>
            <person name="Tomimura Y."/>
            <person name="Tsolas J.M."/>
            <person name="Valente V.L."/>
            <person name="Venter E."/>
            <person name="Venter J.C."/>
            <person name="Vicario S."/>
            <person name="Vieira F.G."/>
            <person name="Vilella A.J."/>
            <person name="Villasante A."/>
            <person name="Walenz B."/>
            <person name="Wang J."/>
            <person name="Wasserman M."/>
            <person name="Watts T."/>
            <person name="Wilson D."/>
            <person name="Wilson R.K."/>
            <person name="Wing R.A."/>
            <person name="Wolfner M.F."/>
            <person name="Wong A."/>
            <person name="Wong G.K."/>
            <person name="Wu C.I."/>
            <person name="Wu G."/>
            <person name="Yamamoto D."/>
            <person name="Yang H.P."/>
            <person name="Yang S.P."/>
            <person name="Yorke J.A."/>
            <person name="Yoshida K."/>
            <person name="Zdobnov E."/>
            <person name="Zhang P."/>
            <person name="Zhang Y."/>
            <person name="Zimin A.V."/>
            <person name="Baldwin J."/>
            <person name="Abdouelleil A."/>
            <person name="Abdulkadir J."/>
            <person name="Abebe A."/>
            <person name="Abera B."/>
            <person name="Abreu J."/>
            <person name="Acer S.C."/>
            <person name="Aftuck L."/>
            <person name="Alexander A."/>
            <person name="An P."/>
            <person name="Anderson E."/>
            <person name="Anderson S."/>
            <person name="Arachi H."/>
            <person name="Azer M."/>
            <person name="Bachantsang P."/>
            <person name="Barry A."/>
            <person name="Bayul T."/>
            <person name="Berlin A."/>
            <person name="Bessette D."/>
            <person name="Bloom T."/>
            <person name="Blye J."/>
            <person name="Boguslavskiy L."/>
            <person name="Bonnet C."/>
            <person name="Boukhgalter B."/>
            <person name="Bourzgui I."/>
            <person name="Brown A."/>
            <person name="Cahill P."/>
            <person name="Channer S."/>
            <person name="Cheshatsang Y."/>
            <person name="Chuda L."/>
            <person name="Citroen M."/>
            <person name="Collymore A."/>
            <person name="Cooke P."/>
            <person name="Costello M."/>
            <person name="D'Aco K."/>
            <person name="Daza R."/>
            <person name="De Haan G."/>
            <person name="DeGray S."/>
            <person name="DeMaso C."/>
            <person name="Dhargay N."/>
            <person name="Dooley K."/>
            <person name="Dooley E."/>
            <person name="Doricent M."/>
            <person name="Dorje P."/>
            <person name="Dorjee K."/>
            <person name="Dupes A."/>
            <person name="Elong R."/>
            <person name="Falk J."/>
            <person name="Farina A."/>
            <person name="Faro S."/>
            <person name="Ferguson D."/>
            <person name="Fisher S."/>
            <person name="Foley C.D."/>
            <person name="Franke A."/>
            <person name="Friedrich D."/>
            <person name="Gadbois L."/>
            <person name="Gearin G."/>
            <person name="Gearin C.R."/>
            <person name="Giannoukos G."/>
            <person name="Goode T."/>
            <person name="Graham J."/>
            <person name="Grandbois E."/>
            <person name="Grewal S."/>
            <person name="Gyaltsen K."/>
            <person name="Hafez N."/>
            <person name="Hagos B."/>
            <person name="Hall J."/>
            <person name="Henson C."/>
            <person name="Hollinger A."/>
            <person name="Honan T."/>
            <person name="Huard M.D."/>
            <person name="Hughes L."/>
            <person name="Hurhula B."/>
            <person name="Husby M.E."/>
            <person name="Kamat A."/>
            <person name="Kanga B."/>
            <person name="Kashin S."/>
            <person name="Khazanovich D."/>
            <person name="Kisner P."/>
            <person name="Lance K."/>
            <person name="Lara M."/>
            <person name="Lee W."/>
            <person name="Lennon N."/>
            <person name="Letendre F."/>
            <person name="LeVine R."/>
            <person name="Lipovsky A."/>
            <person name="Liu X."/>
            <person name="Liu J."/>
            <person name="Liu S."/>
            <person name="Lokyitsang T."/>
            <person name="Lokyitsang Y."/>
            <person name="Lubonja R."/>
            <person name="Lui A."/>
            <person name="MacDonald P."/>
            <person name="Magnisalis V."/>
            <person name="Maru K."/>
            <person name="Matthews C."/>
            <person name="McCusker W."/>
            <person name="McDonough S."/>
            <person name="Mehta T."/>
            <person name="Meldrim J."/>
            <person name="Meneus L."/>
            <person name="Mihai O."/>
            <person name="Mihalev A."/>
            <person name="Mihova T."/>
            <person name="Mittelman R."/>
            <person name="Mlenga V."/>
            <person name="Montmayeur A."/>
            <person name="Mulrain L."/>
            <person name="Navidi A."/>
            <person name="Naylor J."/>
            <person name="Negash T."/>
            <person name="Nguyen T."/>
            <person name="Nguyen N."/>
            <person name="Nicol R."/>
            <person name="Norbu C."/>
            <person name="Norbu N."/>
            <person name="Novod N."/>
            <person name="O'Neill B."/>
            <person name="Osman S."/>
            <person name="Markiewicz E."/>
            <person name="Oyono O.L."/>
            <person name="Patti C."/>
            <person name="Phunkhang P."/>
            <person name="Pierre F."/>
            <person name="Priest M."/>
            <person name="Raghuraman S."/>
            <person name="Rege F."/>
            <person name="Reyes R."/>
            <person name="Rise C."/>
            <person name="Rogov P."/>
            <person name="Ross K."/>
            <person name="Ryan E."/>
            <person name="Settipalli S."/>
            <person name="Shea T."/>
            <person name="Sherpa N."/>
            <person name="Shi L."/>
            <person name="Shih D."/>
            <person name="Sparrow T."/>
            <person name="Spaulding J."/>
            <person name="Stalker J."/>
            <person name="Stange-Thomann N."/>
            <person name="Stavropoulos S."/>
            <person name="Stone C."/>
            <person name="Strader C."/>
            <person name="Tesfaye S."/>
            <person name="Thomson T."/>
            <person name="Thoulutsang Y."/>
            <person name="Thoulutsang D."/>
            <person name="Topham K."/>
            <person name="Topping I."/>
            <person name="Tsamla T."/>
            <person name="Vassiliev H."/>
            <person name="Vo A."/>
            <person name="Wangchuk T."/>
            <person name="Wangdi T."/>
            <person name="Weiand M."/>
            <person name="Wilkinson J."/>
            <person name="Wilson A."/>
            <person name="Yadav S."/>
            <person name="Young G."/>
            <person name="Yu Q."/>
            <person name="Zembek L."/>
            <person name="Zhong D."/>
            <person name="Zimmer A."/>
            <person name="Zwirko Z."/>
            <person name="Jaffe D.B."/>
            <person name="Alvarez P."/>
            <person name="Brockman W."/>
            <person name="Butler J."/>
            <person name="Chin C."/>
            <person name="Gnerre S."/>
            <person name="Grabherr M."/>
            <person name="Kleber M."/>
            <person name="Mauceli E."/>
            <person name="MacCallum I."/>
        </authorList>
    </citation>
    <scope>NUCLEOTIDE SEQUENCE [LARGE SCALE GENOMIC DNA]</scope>
    <source>
        <strain evidence="4">Tucson 14030-0811.24</strain>
    </source>
</reference>
<feature type="region of interest" description="Disordered" evidence="1">
    <location>
        <begin position="1"/>
        <end position="24"/>
    </location>
</feature>